<dbReference type="GO" id="GO:0008168">
    <property type="term" value="F:methyltransferase activity"/>
    <property type="evidence" value="ECO:0007669"/>
    <property type="project" value="UniProtKB-KW"/>
</dbReference>
<accession>A0ABV3M351</accession>
<reference evidence="4 5" key="1">
    <citation type="submission" date="2024-06" db="EMBL/GenBank/DDBJ databases">
        <title>The Natural Products Discovery Center: Release of the First 8490 Sequenced Strains for Exploring Actinobacteria Biosynthetic Diversity.</title>
        <authorList>
            <person name="Kalkreuter E."/>
            <person name="Kautsar S.A."/>
            <person name="Yang D."/>
            <person name="Bader C.D."/>
            <person name="Teijaro C.N."/>
            <person name="Fluegel L."/>
            <person name="Davis C.M."/>
            <person name="Simpson J.R."/>
            <person name="Lauterbach L."/>
            <person name="Steele A.D."/>
            <person name="Gui C."/>
            <person name="Meng S."/>
            <person name="Li G."/>
            <person name="Viehrig K."/>
            <person name="Ye F."/>
            <person name="Su P."/>
            <person name="Kiefer A.F."/>
            <person name="Nichols A."/>
            <person name="Cepeda A.J."/>
            <person name="Yan W."/>
            <person name="Fan B."/>
            <person name="Jiang Y."/>
            <person name="Adhikari A."/>
            <person name="Zheng C.-J."/>
            <person name="Schuster L."/>
            <person name="Cowan T.M."/>
            <person name="Smanski M.J."/>
            <person name="Chevrette M.G."/>
            <person name="De Carvalho L.P.S."/>
            <person name="Shen B."/>
        </authorList>
    </citation>
    <scope>NUCLEOTIDE SEQUENCE [LARGE SCALE GENOMIC DNA]</scope>
    <source>
        <strain evidence="4 5">NPDC047833</strain>
    </source>
</reference>
<dbReference type="GO" id="GO:0032259">
    <property type="term" value="P:methylation"/>
    <property type="evidence" value="ECO:0007669"/>
    <property type="project" value="UniProtKB-KW"/>
</dbReference>
<dbReference type="PANTHER" id="PTHR30481:SF4">
    <property type="entry name" value="SITE-SPECIFIC DNA-METHYLTRANSFERASE (ADENINE-SPECIFIC)"/>
    <property type="match status" value="1"/>
</dbReference>
<gene>
    <name evidence="4" type="ORF">AB0887_27230</name>
</gene>
<sequence length="273" mass="30673">MKSPVPYFGGKQRIAPWIVSLLPEHDHYVEPFAGSLSVLLAKRPSSMETASDLDGELMTFWRVLRDQPEQLMRACMLTPHSRAELAATWEPTDSDLELARRIWCRLAQGRSGTLRNTGWRHYIDPAGSVTSMPGYLEAYVDRLAAAAERLHAVSLENLPALDLITKYGKQPKVLLYVDPPYLGSTRGWGNNYRCEMQTEHEHRELAAALRDCKAAVVLSGYGSDLYAELYGDWHRYETSSMTGNAKADKARTEVLWANRPLGGQFDLFSEVPA</sequence>
<proteinExistence type="predicted"/>
<dbReference type="Gene3D" id="3.40.50.150">
    <property type="entry name" value="Vaccinia Virus protein VP39"/>
    <property type="match status" value="2"/>
</dbReference>
<keyword evidence="2" id="KW-0808">Transferase</keyword>
<evidence type="ECO:0000256" key="3">
    <source>
        <dbReference type="ARBA" id="ARBA00022691"/>
    </source>
</evidence>
<dbReference type="InterPro" id="IPR012327">
    <property type="entry name" value="MeTrfase_D12"/>
</dbReference>
<dbReference type="PANTHER" id="PTHR30481">
    <property type="entry name" value="DNA ADENINE METHYLASE"/>
    <property type="match status" value="1"/>
</dbReference>
<dbReference type="PIRSF" id="PIRSF000398">
    <property type="entry name" value="M_m6A_EcoRV"/>
    <property type="match status" value="1"/>
</dbReference>
<dbReference type="EMBL" id="JBEYRS010000012">
    <property type="protein sequence ID" value="MEW2365631.1"/>
    <property type="molecule type" value="Genomic_DNA"/>
</dbReference>
<keyword evidence="1 4" id="KW-0489">Methyltransferase</keyword>
<protein>
    <submittedName>
        <fullName evidence="4">DNA adenine methylase</fullName>
    </submittedName>
</protein>
<comment type="caution">
    <text evidence="4">The sequence shown here is derived from an EMBL/GenBank/DDBJ whole genome shotgun (WGS) entry which is preliminary data.</text>
</comment>
<dbReference type="Proteomes" id="UP001553843">
    <property type="component" value="Unassembled WGS sequence"/>
</dbReference>
<dbReference type="PRINTS" id="PR00505">
    <property type="entry name" value="D12N6MTFRASE"/>
</dbReference>
<organism evidence="4 5">
    <name type="scientific">Streptomyces huasconensis</name>
    <dbReference type="NCBI Taxonomy" id="1854574"/>
    <lineage>
        <taxon>Bacteria</taxon>
        <taxon>Bacillati</taxon>
        <taxon>Actinomycetota</taxon>
        <taxon>Actinomycetes</taxon>
        <taxon>Kitasatosporales</taxon>
        <taxon>Streptomycetaceae</taxon>
        <taxon>Streptomyces</taxon>
    </lineage>
</organism>
<evidence type="ECO:0000256" key="1">
    <source>
        <dbReference type="ARBA" id="ARBA00022603"/>
    </source>
</evidence>
<evidence type="ECO:0000313" key="5">
    <source>
        <dbReference type="Proteomes" id="UP001553843"/>
    </source>
</evidence>
<dbReference type="RefSeq" id="WP_359780890.1">
    <property type="nucleotide sequence ID" value="NZ_JBEYRR010000008.1"/>
</dbReference>
<keyword evidence="3" id="KW-0949">S-adenosyl-L-methionine</keyword>
<dbReference type="InterPro" id="IPR029063">
    <property type="entry name" value="SAM-dependent_MTases_sf"/>
</dbReference>
<name>A0ABV3M351_9ACTN</name>
<dbReference type="InterPro" id="IPR012263">
    <property type="entry name" value="M_m6A_EcoRV"/>
</dbReference>
<keyword evidence="5" id="KW-1185">Reference proteome</keyword>
<dbReference type="Pfam" id="PF02086">
    <property type="entry name" value="MethyltransfD12"/>
    <property type="match status" value="1"/>
</dbReference>
<evidence type="ECO:0000256" key="2">
    <source>
        <dbReference type="ARBA" id="ARBA00022679"/>
    </source>
</evidence>
<evidence type="ECO:0000313" key="4">
    <source>
        <dbReference type="EMBL" id="MEW2365631.1"/>
    </source>
</evidence>
<dbReference type="SUPFAM" id="SSF53335">
    <property type="entry name" value="S-adenosyl-L-methionine-dependent methyltransferases"/>
    <property type="match status" value="1"/>
</dbReference>